<dbReference type="KEGG" id="fes:HER31_06700"/>
<dbReference type="EMBL" id="CP051180">
    <property type="protein sequence ID" value="QIZ76582.1"/>
    <property type="molecule type" value="Genomic_DNA"/>
</dbReference>
<evidence type="ECO:0000313" key="1">
    <source>
        <dbReference type="EMBL" id="QIZ76582.1"/>
    </source>
</evidence>
<dbReference type="AlphaFoldDB" id="A0A6H1UFK9"/>
<dbReference type="RefSeq" id="WP_168659844.1">
    <property type="nucleotide sequence ID" value="NZ_CP051180.1"/>
</dbReference>
<gene>
    <name evidence="1" type="ORF">HER31_06700</name>
</gene>
<organism evidence="1 2">
    <name type="scientific">Ferrimonas lipolytica</name>
    <dbReference type="NCBI Taxonomy" id="2724191"/>
    <lineage>
        <taxon>Bacteria</taxon>
        <taxon>Pseudomonadati</taxon>
        <taxon>Pseudomonadota</taxon>
        <taxon>Gammaproteobacteria</taxon>
        <taxon>Alteromonadales</taxon>
        <taxon>Ferrimonadaceae</taxon>
        <taxon>Ferrimonas</taxon>
    </lineage>
</organism>
<sequence length="141" mass="15420">MNGVFFSIVVIYASMLLSGCGFDKPTEQGDQPQLIDPTLCQFSQGSCRQANASLAITPVNAPSEQPLLLQIYLPDGYEVVDARIEGRDMFMGVIPIQFAGNQATATYGSCSSDYMVWRLFYTAANQNGEQISGVFDWLADN</sequence>
<reference evidence="1 2" key="1">
    <citation type="submission" date="2020-04" db="EMBL/GenBank/DDBJ databases">
        <title>Ferrimonas sp. S7 isolated from sea water.</title>
        <authorList>
            <person name="Bae S.S."/>
            <person name="Baek K."/>
        </authorList>
    </citation>
    <scope>NUCLEOTIDE SEQUENCE [LARGE SCALE GENOMIC DNA]</scope>
    <source>
        <strain evidence="1 2">S7</strain>
    </source>
</reference>
<protein>
    <recommendedName>
        <fullName evidence="3">Lipoprotein</fullName>
    </recommendedName>
</protein>
<keyword evidence="2" id="KW-1185">Reference proteome</keyword>
<evidence type="ECO:0000313" key="2">
    <source>
        <dbReference type="Proteomes" id="UP000501602"/>
    </source>
</evidence>
<evidence type="ECO:0008006" key="3">
    <source>
        <dbReference type="Google" id="ProtNLM"/>
    </source>
</evidence>
<name>A0A6H1UFK9_9GAMM</name>
<dbReference type="Proteomes" id="UP000501602">
    <property type="component" value="Chromosome"/>
</dbReference>
<accession>A0A6H1UFK9</accession>
<proteinExistence type="predicted"/>